<comment type="similarity">
    <text evidence="2">Belongs to the TMEM170 family.</text>
</comment>
<proteinExistence type="inferred from homology"/>
<evidence type="ECO:0000256" key="5">
    <source>
        <dbReference type="ARBA" id="ARBA00023136"/>
    </source>
</evidence>
<dbReference type="GO" id="GO:0016020">
    <property type="term" value="C:membrane"/>
    <property type="evidence" value="ECO:0007669"/>
    <property type="project" value="UniProtKB-SubCell"/>
</dbReference>
<accession>A0A5S6QDH7</accession>
<dbReference type="PANTHER" id="PTHR22779:SF6">
    <property type="entry name" value="SD17342P"/>
    <property type="match status" value="1"/>
</dbReference>
<evidence type="ECO:0000256" key="2">
    <source>
        <dbReference type="ARBA" id="ARBA00006325"/>
    </source>
</evidence>
<dbReference type="InterPro" id="IPR019334">
    <property type="entry name" value="TMEM170A/B/YPR153W-like"/>
</dbReference>
<evidence type="ECO:0000256" key="1">
    <source>
        <dbReference type="ARBA" id="ARBA00004141"/>
    </source>
</evidence>
<protein>
    <submittedName>
        <fullName evidence="8">Transmembrane protein 170A</fullName>
    </submittedName>
</protein>
<feature type="transmembrane region" description="Helical" evidence="6">
    <location>
        <begin position="127"/>
        <end position="148"/>
    </location>
</feature>
<keyword evidence="4 6" id="KW-1133">Transmembrane helix</keyword>
<dbReference type="Pfam" id="PF10190">
    <property type="entry name" value="Tmemb_170"/>
    <property type="match status" value="1"/>
</dbReference>
<sequence length="151" mass="16649">MLSSDMLCTELRCFYVLLVVAPFLAIMNTSESTSYLDIPSLTPEDPLDTLSEIWYQILFWVLVSSLLVHSVAAGVAFYMLKGHKTMRWYALAILIVGAVGPLTWGNITSVLFAWICLNSNGVMPGLYAFLAGIVQTVICAIVSFCRVFPSL</sequence>
<feature type="transmembrane region" description="Helical" evidence="6">
    <location>
        <begin position="90"/>
        <end position="115"/>
    </location>
</feature>
<comment type="subcellular location">
    <subcellularLocation>
        <location evidence="1">Membrane</location>
        <topology evidence="1">Multi-pass membrane protein</topology>
    </subcellularLocation>
</comment>
<evidence type="ECO:0000256" key="3">
    <source>
        <dbReference type="ARBA" id="ARBA00022692"/>
    </source>
</evidence>
<evidence type="ECO:0000313" key="8">
    <source>
        <dbReference type="WBParaSite" id="TMUE_1000005283.1"/>
    </source>
</evidence>
<evidence type="ECO:0000256" key="4">
    <source>
        <dbReference type="ARBA" id="ARBA00022989"/>
    </source>
</evidence>
<dbReference type="PANTHER" id="PTHR22779">
    <property type="entry name" value="SD17342P"/>
    <property type="match status" value="1"/>
</dbReference>
<keyword evidence="3 6" id="KW-0812">Transmembrane</keyword>
<name>A0A5S6QDH7_TRIMR</name>
<reference evidence="8" key="1">
    <citation type="submission" date="2019-12" db="UniProtKB">
        <authorList>
            <consortium name="WormBaseParasite"/>
        </authorList>
    </citation>
    <scope>IDENTIFICATION</scope>
</reference>
<keyword evidence="5 6" id="KW-0472">Membrane</keyword>
<dbReference type="WBParaSite" id="TMUE_1000005283.1">
    <property type="protein sequence ID" value="TMUE_1000005283.1"/>
    <property type="gene ID" value="WBGene00287828"/>
</dbReference>
<evidence type="ECO:0000256" key="6">
    <source>
        <dbReference type="SAM" id="Phobius"/>
    </source>
</evidence>
<keyword evidence="7" id="KW-1185">Reference proteome</keyword>
<feature type="transmembrane region" description="Helical" evidence="6">
    <location>
        <begin position="12"/>
        <end position="30"/>
    </location>
</feature>
<evidence type="ECO:0000313" key="7">
    <source>
        <dbReference type="Proteomes" id="UP000046395"/>
    </source>
</evidence>
<feature type="transmembrane region" description="Helical" evidence="6">
    <location>
        <begin position="53"/>
        <end position="78"/>
    </location>
</feature>
<dbReference type="Proteomes" id="UP000046395">
    <property type="component" value="Unassembled WGS sequence"/>
</dbReference>
<dbReference type="AlphaFoldDB" id="A0A5S6QDH7"/>
<organism evidence="7 8">
    <name type="scientific">Trichuris muris</name>
    <name type="common">Mouse whipworm</name>
    <dbReference type="NCBI Taxonomy" id="70415"/>
    <lineage>
        <taxon>Eukaryota</taxon>
        <taxon>Metazoa</taxon>
        <taxon>Ecdysozoa</taxon>
        <taxon>Nematoda</taxon>
        <taxon>Enoplea</taxon>
        <taxon>Dorylaimia</taxon>
        <taxon>Trichinellida</taxon>
        <taxon>Trichuridae</taxon>
        <taxon>Trichuris</taxon>
    </lineage>
</organism>